<proteinExistence type="predicted"/>
<feature type="compositionally biased region" description="Polar residues" evidence="1">
    <location>
        <begin position="207"/>
        <end position="227"/>
    </location>
</feature>
<dbReference type="AlphaFoldDB" id="A0A9P8IF02"/>
<dbReference type="PANTHER" id="PTHR21521:SF0">
    <property type="entry name" value="AMUN, ISOFORM A"/>
    <property type="match status" value="1"/>
</dbReference>
<organism evidence="2 3">
    <name type="scientific">Mortierella alpina</name>
    <name type="common">Oleaginous fungus</name>
    <name type="synonym">Mortierella renispora</name>
    <dbReference type="NCBI Taxonomy" id="64518"/>
    <lineage>
        <taxon>Eukaryota</taxon>
        <taxon>Fungi</taxon>
        <taxon>Fungi incertae sedis</taxon>
        <taxon>Mucoromycota</taxon>
        <taxon>Mortierellomycotina</taxon>
        <taxon>Mortierellomycetes</taxon>
        <taxon>Mortierellales</taxon>
        <taxon>Mortierellaceae</taxon>
        <taxon>Mortierella</taxon>
    </lineage>
</organism>
<dbReference type="PANTHER" id="PTHR21521">
    <property type="entry name" value="AMUN, ISOFORM A"/>
    <property type="match status" value="1"/>
</dbReference>
<protein>
    <submittedName>
        <fullName evidence="2">Uncharacterized protein</fullName>
    </submittedName>
</protein>
<accession>A0A9P8IF02</accession>
<sequence>MLFDSDEPTVWETVLAQYPEALAHHVSHKKDDSLLALDHWYQDTLPTLLQSRKPMHIDSKELCQLMSWKLKRGKFRPSLAKLAASNADADVKRISQEAFKLLPSKDLKAAITKMAELKGVGPATASAILCAGAPKEIPFMADETMDSVPGLGTIAYTIPYYIKFATKVIEKAAGLTARGSTIVNSPHLVEKALWADYMVAKYGIQGQAQGSKDGDTTQNDRNVGSTSNHKRKAEDIPPSNESVTATGASVKKAKPNTLPAPSTATTRSLRRRT</sequence>
<reference evidence="2" key="1">
    <citation type="submission" date="2021-07" db="EMBL/GenBank/DDBJ databases">
        <title>Draft genome of Mortierella alpina, strain LL118, isolated from an aspen leaf litter sample.</title>
        <authorList>
            <person name="Yang S."/>
            <person name="Vinatzer B.A."/>
        </authorList>
    </citation>
    <scope>NUCLEOTIDE SEQUENCE</scope>
    <source>
        <strain evidence="2">LL118</strain>
    </source>
</reference>
<evidence type="ECO:0000256" key="1">
    <source>
        <dbReference type="SAM" id="MobiDB-lite"/>
    </source>
</evidence>
<name>A0A9P8IF02_MORAP</name>
<gene>
    <name evidence="2" type="ORF">KVV02_006320</name>
</gene>
<evidence type="ECO:0000313" key="3">
    <source>
        <dbReference type="Proteomes" id="UP000717515"/>
    </source>
</evidence>
<dbReference type="EMBL" id="JAIFTL010000002">
    <property type="protein sequence ID" value="KAG9327616.1"/>
    <property type="molecule type" value="Genomic_DNA"/>
</dbReference>
<feature type="region of interest" description="Disordered" evidence="1">
    <location>
        <begin position="207"/>
        <end position="273"/>
    </location>
</feature>
<comment type="caution">
    <text evidence="2">The sequence shown here is derived from an EMBL/GenBank/DDBJ whole genome shotgun (WGS) entry which is preliminary data.</text>
</comment>
<evidence type="ECO:0000313" key="2">
    <source>
        <dbReference type="EMBL" id="KAG9327616.1"/>
    </source>
</evidence>
<dbReference type="Proteomes" id="UP000717515">
    <property type="component" value="Unassembled WGS sequence"/>
</dbReference>